<name>A0A1F7WA04_9BACT</name>
<evidence type="ECO:0000313" key="2">
    <source>
        <dbReference type="Proteomes" id="UP000177331"/>
    </source>
</evidence>
<comment type="caution">
    <text evidence="1">The sequence shown here is derived from an EMBL/GenBank/DDBJ whole genome shotgun (WGS) entry which is preliminary data.</text>
</comment>
<dbReference type="AlphaFoldDB" id="A0A1F7WA04"/>
<gene>
    <name evidence="1" type="ORF">A2318_01590</name>
</gene>
<dbReference type="Proteomes" id="UP000177331">
    <property type="component" value="Unassembled WGS sequence"/>
</dbReference>
<protein>
    <recommendedName>
        <fullName evidence="3">Lipoprotein</fullName>
    </recommendedName>
</protein>
<organism evidence="1 2">
    <name type="scientific">Candidatus Uhrbacteria bacterium RIFOXYB2_FULL_45_11</name>
    <dbReference type="NCBI Taxonomy" id="1802421"/>
    <lineage>
        <taxon>Bacteria</taxon>
        <taxon>Candidatus Uhriibacteriota</taxon>
    </lineage>
</organism>
<dbReference type="PROSITE" id="PS51257">
    <property type="entry name" value="PROKAR_LIPOPROTEIN"/>
    <property type="match status" value="1"/>
</dbReference>
<accession>A0A1F7WA04</accession>
<dbReference type="EMBL" id="MGFD01000006">
    <property type="protein sequence ID" value="OGL99651.1"/>
    <property type="molecule type" value="Genomic_DNA"/>
</dbReference>
<evidence type="ECO:0008006" key="3">
    <source>
        <dbReference type="Google" id="ProtNLM"/>
    </source>
</evidence>
<reference evidence="1 2" key="1">
    <citation type="journal article" date="2016" name="Nat. Commun.">
        <title>Thousands of microbial genomes shed light on interconnected biogeochemical processes in an aquifer system.</title>
        <authorList>
            <person name="Anantharaman K."/>
            <person name="Brown C.T."/>
            <person name="Hug L.A."/>
            <person name="Sharon I."/>
            <person name="Castelle C.J."/>
            <person name="Probst A.J."/>
            <person name="Thomas B.C."/>
            <person name="Singh A."/>
            <person name="Wilkins M.J."/>
            <person name="Karaoz U."/>
            <person name="Brodie E.L."/>
            <person name="Williams K.H."/>
            <person name="Hubbard S.S."/>
            <person name="Banfield J.F."/>
        </authorList>
    </citation>
    <scope>NUCLEOTIDE SEQUENCE [LARGE SCALE GENOMIC DNA]</scope>
</reference>
<evidence type="ECO:0000313" key="1">
    <source>
        <dbReference type="EMBL" id="OGL99651.1"/>
    </source>
</evidence>
<sequence>MNYFIKTASVFALFAFVGVGCVLPPSDEKEDGRVLVTSPDNNFVLRGVGTCAGLFEIFANENLESATGLAYDLSVRDHVEVSESQDLGSVIVQTPEQFQNHKLGGFYKTSFQNSTTVVSSVITDAATIWNDTSQVCEVTVTQK</sequence>
<proteinExistence type="predicted"/>